<protein>
    <submittedName>
        <fullName evidence="2">Uncharacterized protein</fullName>
    </submittedName>
</protein>
<feature type="region of interest" description="Disordered" evidence="1">
    <location>
        <begin position="1"/>
        <end position="46"/>
    </location>
</feature>
<evidence type="ECO:0000256" key="1">
    <source>
        <dbReference type="SAM" id="MobiDB-lite"/>
    </source>
</evidence>
<keyword evidence="3" id="KW-1185">Reference proteome</keyword>
<accession>A0A9Q1HSQ8</accession>
<dbReference type="Proteomes" id="UP001152803">
    <property type="component" value="Unassembled WGS sequence"/>
</dbReference>
<sequence>MTSSDFVRSLVSCGGAPSRRHGDARGAGGNTEQRRAPCFTEQGGTRPMSRLRIRPCPAPYVTTETGNSPAARRPAHLHTALPRQPFNFHPGVFEERSQNPVCWWSTRRLRSLDNQVAVQHLLRDVVNHCEGCRPVEEIWAFKTYEKMCRTRGFEQQLDTDGLGEQMEG</sequence>
<organism evidence="2 3">
    <name type="scientific">Conger conger</name>
    <name type="common">Conger eel</name>
    <name type="synonym">Muraena conger</name>
    <dbReference type="NCBI Taxonomy" id="82655"/>
    <lineage>
        <taxon>Eukaryota</taxon>
        <taxon>Metazoa</taxon>
        <taxon>Chordata</taxon>
        <taxon>Craniata</taxon>
        <taxon>Vertebrata</taxon>
        <taxon>Euteleostomi</taxon>
        <taxon>Actinopterygii</taxon>
        <taxon>Neopterygii</taxon>
        <taxon>Teleostei</taxon>
        <taxon>Anguilliformes</taxon>
        <taxon>Congridae</taxon>
        <taxon>Conger</taxon>
    </lineage>
</organism>
<reference evidence="2" key="1">
    <citation type="journal article" date="2023" name="Science">
        <title>Genome structures resolve the early diversification of teleost fishes.</title>
        <authorList>
            <person name="Parey E."/>
            <person name="Louis A."/>
            <person name="Montfort J."/>
            <person name="Bouchez O."/>
            <person name="Roques C."/>
            <person name="Iampietro C."/>
            <person name="Lluch J."/>
            <person name="Castinel A."/>
            <person name="Donnadieu C."/>
            <person name="Desvignes T."/>
            <person name="Floi Bucao C."/>
            <person name="Jouanno E."/>
            <person name="Wen M."/>
            <person name="Mejri S."/>
            <person name="Dirks R."/>
            <person name="Jansen H."/>
            <person name="Henkel C."/>
            <person name="Chen W.J."/>
            <person name="Zahm M."/>
            <person name="Cabau C."/>
            <person name="Klopp C."/>
            <person name="Thompson A.W."/>
            <person name="Robinson-Rechavi M."/>
            <person name="Braasch I."/>
            <person name="Lecointre G."/>
            <person name="Bobe J."/>
            <person name="Postlethwait J.H."/>
            <person name="Berthelot C."/>
            <person name="Roest Crollius H."/>
            <person name="Guiguen Y."/>
        </authorList>
    </citation>
    <scope>NUCLEOTIDE SEQUENCE</scope>
    <source>
        <strain evidence="2">Concon-B</strain>
    </source>
</reference>
<dbReference type="EMBL" id="JAFJMO010000013">
    <property type="protein sequence ID" value="KAJ8258689.1"/>
    <property type="molecule type" value="Genomic_DNA"/>
</dbReference>
<name>A0A9Q1HSQ8_CONCO</name>
<evidence type="ECO:0000313" key="3">
    <source>
        <dbReference type="Proteomes" id="UP001152803"/>
    </source>
</evidence>
<evidence type="ECO:0000313" key="2">
    <source>
        <dbReference type="EMBL" id="KAJ8258689.1"/>
    </source>
</evidence>
<comment type="caution">
    <text evidence="2">The sequence shown here is derived from an EMBL/GenBank/DDBJ whole genome shotgun (WGS) entry which is preliminary data.</text>
</comment>
<dbReference type="AlphaFoldDB" id="A0A9Q1HSQ8"/>
<proteinExistence type="predicted"/>
<gene>
    <name evidence="2" type="ORF">COCON_G00177010</name>
</gene>